<evidence type="ECO:0000259" key="9">
    <source>
        <dbReference type="Pfam" id="PF00892"/>
    </source>
</evidence>
<keyword evidence="3" id="KW-1003">Cell membrane</keyword>
<sequence length="286" mass="30268">MQVVGEHTPAAAFLMLRFVCALPAIALLALKTLRKLTWNEVLTGTFFGTLLYGILIQETVGVRYTSAANAGFLITVSVVLIPALERVLSGRKQLLIVYAATASALIGCGLLLLSDGFRPHSGDFIILGAAMVRATQITLFGRQTAGRRQSLVNLTLIEFVVVALLAGLTAVVSGEPLVSTITATRPSAWLLIAYLGVMGTSFAFFVQLRSARASSSTRVGLILSTEPVFSALFAVAVAKDTLTPLQVIGGTLIVVSAAVGRMYEGRERPATESPQPSREAHESAHA</sequence>
<protein>
    <submittedName>
        <fullName evidence="10">DMT family transporter</fullName>
    </submittedName>
</protein>
<feature type="transmembrane region" description="Helical" evidence="8">
    <location>
        <begin position="186"/>
        <end position="206"/>
    </location>
</feature>
<evidence type="ECO:0000256" key="7">
    <source>
        <dbReference type="SAM" id="MobiDB-lite"/>
    </source>
</evidence>
<gene>
    <name evidence="10" type="ORF">GCM10023191_010480</name>
</gene>
<dbReference type="InterPro" id="IPR051258">
    <property type="entry name" value="Diverse_Substrate_Transporter"/>
</dbReference>
<evidence type="ECO:0000256" key="5">
    <source>
        <dbReference type="ARBA" id="ARBA00022989"/>
    </source>
</evidence>
<name>A0ABP8PG14_9ACTN</name>
<dbReference type="Proteomes" id="UP001500503">
    <property type="component" value="Unassembled WGS sequence"/>
</dbReference>
<feature type="transmembrane region" description="Helical" evidence="8">
    <location>
        <begin position="12"/>
        <end position="30"/>
    </location>
</feature>
<keyword evidence="5 8" id="KW-1133">Transmembrane helix</keyword>
<comment type="caution">
    <text evidence="10">The sequence shown here is derived from an EMBL/GenBank/DDBJ whole genome shotgun (WGS) entry which is preliminary data.</text>
</comment>
<evidence type="ECO:0000256" key="3">
    <source>
        <dbReference type="ARBA" id="ARBA00022475"/>
    </source>
</evidence>
<dbReference type="InterPro" id="IPR037185">
    <property type="entry name" value="EmrE-like"/>
</dbReference>
<accession>A0ABP8PG14</accession>
<feature type="transmembrane region" description="Helical" evidence="8">
    <location>
        <begin position="120"/>
        <end position="139"/>
    </location>
</feature>
<proteinExistence type="inferred from homology"/>
<keyword evidence="11" id="KW-1185">Reference proteome</keyword>
<feature type="transmembrane region" description="Helical" evidence="8">
    <location>
        <begin position="62"/>
        <end position="83"/>
    </location>
</feature>
<dbReference type="Pfam" id="PF00892">
    <property type="entry name" value="EamA"/>
    <property type="match status" value="1"/>
</dbReference>
<comment type="similarity">
    <text evidence="2">Belongs to the EamA transporter family.</text>
</comment>
<evidence type="ECO:0000256" key="2">
    <source>
        <dbReference type="ARBA" id="ARBA00007362"/>
    </source>
</evidence>
<evidence type="ECO:0000256" key="8">
    <source>
        <dbReference type="SAM" id="Phobius"/>
    </source>
</evidence>
<evidence type="ECO:0000313" key="10">
    <source>
        <dbReference type="EMBL" id="GAA4485595.1"/>
    </source>
</evidence>
<keyword evidence="6 8" id="KW-0472">Membrane</keyword>
<dbReference type="EMBL" id="BAABHF010000010">
    <property type="protein sequence ID" value="GAA4485595.1"/>
    <property type="molecule type" value="Genomic_DNA"/>
</dbReference>
<feature type="transmembrane region" description="Helical" evidence="8">
    <location>
        <begin position="151"/>
        <end position="174"/>
    </location>
</feature>
<dbReference type="PANTHER" id="PTHR42920:SF5">
    <property type="entry name" value="EAMA DOMAIN-CONTAINING PROTEIN"/>
    <property type="match status" value="1"/>
</dbReference>
<feature type="domain" description="EamA" evidence="9">
    <location>
        <begin position="121"/>
        <end position="258"/>
    </location>
</feature>
<comment type="subcellular location">
    <subcellularLocation>
        <location evidence="1">Cell membrane</location>
        <topology evidence="1">Multi-pass membrane protein</topology>
    </subcellularLocation>
</comment>
<feature type="transmembrane region" description="Helical" evidence="8">
    <location>
        <begin position="37"/>
        <end position="56"/>
    </location>
</feature>
<feature type="region of interest" description="Disordered" evidence="7">
    <location>
        <begin position="266"/>
        <end position="286"/>
    </location>
</feature>
<reference evidence="11" key="1">
    <citation type="journal article" date="2019" name="Int. J. Syst. Evol. Microbiol.">
        <title>The Global Catalogue of Microorganisms (GCM) 10K type strain sequencing project: providing services to taxonomists for standard genome sequencing and annotation.</title>
        <authorList>
            <consortium name="The Broad Institute Genomics Platform"/>
            <consortium name="The Broad Institute Genome Sequencing Center for Infectious Disease"/>
            <person name="Wu L."/>
            <person name="Ma J."/>
        </authorList>
    </citation>
    <scope>NUCLEOTIDE SEQUENCE [LARGE SCALE GENOMIC DNA]</scope>
    <source>
        <strain evidence="11">JCM 17933</strain>
    </source>
</reference>
<evidence type="ECO:0000256" key="6">
    <source>
        <dbReference type="ARBA" id="ARBA00023136"/>
    </source>
</evidence>
<evidence type="ECO:0000256" key="4">
    <source>
        <dbReference type="ARBA" id="ARBA00022692"/>
    </source>
</evidence>
<evidence type="ECO:0000313" key="11">
    <source>
        <dbReference type="Proteomes" id="UP001500503"/>
    </source>
</evidence>
<dbReference type="InterPro" id="IPR000620">
    <property type="entry name" value="EamA_dom"/>
</dbReference>
<dbReference type="SUPFAM" id="SSF103481">
    <property type="entry name" value="Multidrug resistance efflux transporter EmrE"/>
    <property type="match status" value="1"/>
</dbReference>
<dbReference type="PANTHER" id="PTHR42920">
    <property type="entry name" value="OS03G0707200 PROTEIN-RELATED"/>
    <property type="match status" value="1"/>
</dbReference>
<feature type="transmembrane region" description="Helical" evidence="8">
    <location>
        <begin position="244"/>
        <end position="263"/>
    </location>
</feature>
<keyword evidence="4 8" id="KW-0812">Transmembrane</keyword>
<feature type="transmembrane region" description="Helical" evidence="8">
    <location>
        <begin position="95"/>
        <end position="114"/>
    </location>
</feature>
<evidence type="ECO:0000256" key="1">
    <source>
        <dbReference type="ARBA" id="ARBA00004651"/>
    </source>
</evidence>
<organism evidence="10 11">
    <name type="scientific">Actinoallomurus oryzae</name>
    <dbReference type="NCBI Taxonomy" id="502180"/>
    <lineage>
        <taxon>Bacteria</taxon>
        <taxon>Bacillati</taxon>
        <taxon>Actinomycetota</taxon>
        <taxon>Actinomycetes</taxon>
        <taxon>Streptosporangiales</taxon>
        <taxon>Thermomonosporaceae</taxon>
        <taxon>Actinoallomurus</taxon>
    </lineage>
</organism>
<feature type="transmembrane region" description="Helical" evidence="8">
    <location>
        <begin position="218"/>
        <end position="238"/>
    </location>
</feature>